<protein>
    <submittedName>
        <fullName evidence="2">Uncharacterized protein</fullName>
    </submittedName>
</protein>
<proteinExistence type="predicted"/>
<keyword evidence="1" id="KW-1133">Transmembrane helix</keyword>
<reference evidence="3 5" key="2">
    <citation type="submission" date="2017-12" db="EMBL/GenBank/DDBJ databases">
        <title>Comparative Functional Genomics of Dry Heat Resistant strains isolated from the Viking Spacecraft.</title>
        <authorList>
            <person name="Seuylemezian A."/>
            <person name="Cooper K."/>
            <person name="Vaishampayan P."/>
        </authorList>
    </citation>
    <scope>NUCLEOTIDE SEQUENCE [LARGE SCALE GENOMIC DNA]</scope>
    <source>
        <strain evidence="3 5">ATCC 29669</strain>
    </source>
</reference>
<feature type="transmembrane region" description="Helical" evidence="1">
    <location>
        <begin position="6"/>
        <end position="24"/>
    </location>
</feature>
<dbReference type="AlphaFoldDB" id="A0A2N5GFH4"/>
<comment type="caution">
    <text evidence="2">The sequence shown here is derived from an EMBL/GenBank/DDBJ whole genome shotgun (WGS) entry which is preliminary data.</text>
</comment>
<reference evidence="2 4" key="1">
    <citation type="submission" date="2017-11" db="EMBL/GenBank/DDBJ databases">
        <title>Comparitive Functional Genomics of Dry Heat Resistant strains isolated from the Viking Spacecraft.</title>
        <authorList>
            <person name="Seuylemezian A."/>
            <person name="Cooper K."/>
            <person name="Vaishampayan P."/>
        </authorList>
    </citation>
    <scope>NUCLEOTIDE SEQUENCE [LARGE SCALE GENOMIC DNA]</scope>
    <source>
        <strain evidence="2 4">M4.6</strain>
    </source>
</reference>
<keyword evidence="1" id="KW-0812">Transmembrane</keyword>
<evidence type="ECO:0000313" key="4">
    <source>
        <dbReference type="Proteomes" id="UP000234951"/>
    </source>
</evidence>
<accession>A0A2N5GFH4</accession>
<dbReference type="Proteomes" id="UP000235114">
    <property type="component" value="Unassembled WGS sequence"/>
</dbReference>
<dbReference type="OrthoDB" id="2939462at2"/>
<organism evidence="2 4">
    <name type="scientific">Bacillus canaveralius</name>
    <dbReference type="NCBI Taxonomy" id="1403243"/>
    <lineage>
        <taxon>Bacteria</taxon>
        <taxon>Bacillati</taxon>
        <taxon>Bacillota</taxon>
        <taxon>Bacilli</taxon>
        <taxon>Bacillales</taxon>
        <taxon>Bacillaceae</taxon>
        <taxon>Bacillus</taxon>
    </lineage>
</organism>
<sequence length="59" mass="6624">MMAETFALYLSLVMAIFLIAFAYFEAIKISNADGKIYGGTFIFSVTSGFIFFGFTHIFM</sequence>
<evidence type="ECO:0000313" key="3">
    <source>
        <dbReference type="EMBL" id="PLR88309.1"/>
    </source>
</evidence>
<dbReference type="EMBL" id="PGVD01000106">
    <property type="protein sequence ID" value="PLR88309.1"/>
    <property type="molecule type" value="Genomic_DNA"/>
</dbReference>
<keyword evidence="5" id="KW-1185">Reference proteome</keyword>
<gene>
    <name evidence="2" type="ORF">CU635_23040</name>
    <name evidence="3" type="ORF">CVD25_22740</name>
</gene>
<evidence type="ECO:0000313" key="2">
    <source>
        <dbReference type="EMBL" id="PLR79485.1"/>
    </source>
</evidence>
<keyword evidence="1" id="KW-0472">Membrane</keyword>
<name>A0A2N5GFH4_9BACI</name>
<feature type="transmembrane region" description="Helical" evidence="1">
    <location>
        <begin position="36"/>
        <end position="58"/>
    </location>
</feature>
<dbReference type="EMBL" id="PGVA01000102">
    <property type="protein sequence ID" value="PLR79485.1"/>
    <property type="molecule type" value="Genomic_DNA"/>
</dbReference>
<evidence type="ECO:0000313" key="5">
    <source>
        <dbReference type="Proteomes" id="UP000235114"/>
    </source>
</evidence>
<evidence type="ECO:0000256" key="1">
    <source>
        <dbReference type="SAM" id="Phobius"/>
    </source>
</evidence>
<dbReference type="Proteomes" id="UP000234951">
    <property type="component" value="Unassembled WGS sequence"/>
</dbReference>